<proteinExistence type="predicted"/>
<dbReference type="Proteomes" id="UP000287394">
    <property type="component" value="Chromosome"/>
</dbReference>
<dbReference type="PANTHER" id="PTHR43685">
    <property type="entry name" value="GLYCOSYLTRANSFERASE"/>
    <property type="match status" value="1"/>
</dbReference>
<name>A0A402D1X6_9BACT</name>
<dbReference type="InterPro" id="IPR001173">
    <property type="entry name" value="Glyco_trans_2-like"/>
</dbReference>
<evidence type="ECO:0000313" key="3">
    <source>
        <dbReference type="Proteomes" id="UP000287394"/>
    </source>
</evidence>
<keyword evidence="2" id="KW-0808">Transferase</keyword>
<accession>A0A402D1X6</accession>
<dbReference type="GO" id="GO:0016740">
    <property type="term" value="F:transferase activity"/>
    <property type="evidence" value="ECO:0007669"/>
    <property type="project" value="UniProtKB-KW"/>
</dbReference>
<dbReference type="Pfam" id="PF00535">
    <property type="entry name" value="Glycos_transf_2"/>
    <property type="match status" value="1"/>
</dbReference>
<gene>
    <name evidence="2" type="ORF">CCAX7_007740</name>
</gene>
<dbReference type="SUPFAM" id="SSF53448">
    <property type="entry name" value="Nucleotide-diphospho-sugar transferases"/>
    <property type="match status" value="1"/>
</dbReference>
<keyword evidence="3" id="KW-1185">Reference proteome</keyword>
<dbReference type="InterPro" id="IPR029044">
    <property type="entry name" value="Nucleotide-diphossugar_trans"/>
</dbReference>
<feature type="domain" description="Glycosyltransferase 2-like" evidence="1">
    <location>
        <begin position="9"/>
        <end position="124"/>
    </location>
</feature>
<evidence type="ECO:0000259" key="1">
    <source>
        <dbReference type="Pfam" id="PF00535"/>
    </source>
</evidence>
<protein>
    <submittedName>
        <fullName evidence="2">Glycosyl transferase</fullName>
    </submittedName>
</protein>
<dbReference type="PANTHER" id="PTHR43685:SF2">
    <property type="entry name" value="GLYCOSYLTRANSFERASE 2-LIKE DOMAIN-CONTAINING PROTEIN"/>
    <property type="match status" value="1"/>
</dbReference>
<organism evidence="2 3">
    <name type="scientific">Capsulimonas corticalis</name>
    <dbReference type="NCBI Taxonomy" id="2219043"/>
    <lineage>
        <taxon>Bacteria</taxon>
        <taxon>Bacillati</taxon>
        <taxon>Armatimonadota</taxon>
        <taxon>Armatimonadia</taxon>
        <taxon>Capsulimonadales</taxon>
        <taxon>Capsulimonadaceae</taxon>
        <taxon>Capsulimonas</taxon>
    </lineage>
</organism>
<reference evidence="2 3" key="1">
    <citation type="journal article" date="2019" name="Int. J. Syst. Evol. Microbiol.">
        <title>Capsulimonas corticalis gen. nov., sp. nov., an aerobic capsulated bacterium, of a novel bacterial order, Capsulimonadales ord. nov., of the class Armatimonadia of the phylum Armatimonadetes.</title>
        <authorList>
            <person name="Li J."/>
            <person name="Kudo C."/>
            <person name="Tonouchi A."/>
        </authorList>
    </citation>
    <scope>NUCLEOTIDE SEQUENCE [LARGE SCALE GENOMIC DNA]</scope>
    <source>
        <strain evidence="2 3">AX-7</strain>
    </source>
</reference>
<dbReference type="AlphaFoldDB" id="A0A402D1X6"/>
<dbReference type="CDD" id="cd00761">
    <property type="entry name" value="Glyco_tranf_GTA_type"/>
    <property type="match status" value="1"/>
</dbReference>
<dbReference type="RefSeq" id="WP_165864469.1">
    <property type="nucleotide sequence ID" value="NZ_AP025739.1"/>
</dbReference>
<sequence>MSVSPPMISAAICTRNRGASVAATISTILAIDDIDFELVIVDQSTNEETAQAVAPFESDPRVRFIRTGTKGLGVARNIALGEVKSDLVAYTDDDCTAPTDWLRKVYEAFQIDRKIAVVYTTVEAAPHDSSVGLIPAYRAKGERVFSGVLDKRSARGIGAGMAVRASMVRAMGGFDEMLGAGGQFPSCEDWDIAVRALIRGYSVLETDKVSVVHFGFRSHDESRFLSKRDWTGIGAAYSKPIRCGHVSFAGVIINLLSSYALTPFFRDLRQLKRPRGIMRIVHFSRGFLQGMRTPINKSTLCFIPAQAAPAAPVTVKQTVSS</sequence>
<evidence type="ECO:0000313" key="2">
    <source>
        <dbReference type="EMBL" id="BDI28723.1"/>
    </source>
</evidence>
<dbReference type="KEGG" id="ccot:CCAX7_007740"/>
<dbReference type="EMBL" id="AP025739">
    <property type="protein sequence ID" value="BDI28723.1"/>
    <property type="molecule type" value="Genomic_DNA"/>
</dbReference>
<dbReference type="Gene3D" id="3.90.550.10">
    <property type="entry name" value="Spore Coat Polysaccharide Biosynthesis Protein SpsA, Chain A"/>
    <property type="match status" value="1"/>
</dbReference>
<dbReference type="InterPro" id="IPR050834">
    <property type="entry name" value="Glycosyltransf_2"/>
</dbReference>